<gene>
    <name evidence="1" type="ORF">SAMN05192543_11810</name>
</gene>
<dbReference type="STRING" id="420953.SAMN05192543_11810"/>
<name>A0A1I3WD35_9BURK</name>
<evidence type="ECO:0008006" key="3">
    <source>
        <dbReference type="Google" id="ProtNLM"/>
    </source>
</evidence>
<organism evidence="1 2">
    <name type="scientific">Paraburkholderia megapolitana</name>
    <dbReference type="NCBI Taxonomy" id="420953"/>
    <lineage>
        <taxon>Bacteria</taxon>
        <taxon>Pseudomonadati</taxon>
        <taxon>Pseudomonadota</taxon>
        <taxon>Betaproteobacteria</taxon>
        <taxon>Burkholderiales</taxon>
        <taxon>Burkholderiaceae</taxon>
        <taxon>Paraburkholderia</taxon>
    </lineage>
</organism>
<accession>A0A1I3WD35</accession>
<sequence>MRARCASRSPSPHDCAGDRVDGCLAAHGSAHPGGQASNRTHRHSRRTWLTGTATALLTAWFAPHVFALSATTVAPEPDALSAAQSNAFRAWFARIVDQQMRRGPTPRWTQRDCAGLVRFAAGEALKPHDTRWLRANGMSGATDASSLPPELQLTPTQRSLTNRWTRIDGSTGAYASAIALIQLNSRFVSKDVNQALPGDLLFFDQGDDQHLMIWLDRYIAYHTGTVTPTDTGLRAVAVSDLMQWKDSRWQPLDGNPNFVGVFRLAFLTP</sequence>
<reference evidence="1 2" key="1">
    <citation type="submission" date="2016-10" db="EMBL/GenBank/DDBJ databases">
        <authorList>
            <person name="de Groot N.N."/>
        </authorList>
    </citation>
    <scope>NUCLEOTIDE SEQUENCE [LARGE SCALE GENOMIC DNA]</scope>
    <source>
        <strain evidence="1 2">LMG 23650</strain>
    </source>
</reference>
<dbReference type="Proteomes" id="UP000199548">
    <property type="component" value="Unassembled WGS sequence"/>
</dbReference>
<evidence type="ECO:0000313" key="1">
    <source>
        <dbReference type="EMBL" id="SFK05320.1"/>
    </source>
</evidence>
<dbReference type="Pfam" id="PF06672">
    <property type="entry name" value="DUF1175"/>
    <property type="match status" value="1"/>
</dbReference>
<dbReference type="Gene3D" id="3.90.1720.10">
    <property type="entry name" value="endopeptidase domain like (from Nostoc punctiforme)"/>
    <property type="match status" value="1"/>
</dbReference>
<keyword evidence="2" id="KW-1185">Reference proteome</keyword>
<evidence type="ECO:0000313" key="2">
    <source>
        <dbReference type="Proteomes" id="UP000199548"/>
    </source>
</evidence>
<dbReference type="AlphaFoldDB" id="A0A1I3WD35"/>
<dbReference type="InterPro" id="IPR009558">
    <property type="entry name" value="DUF1175"/>
</dbReference>
<proteinExistence type="predicted"/>
<protein>
    <recommendedName>
        <fullName evidence="3">Tat pathway signal sequence</fullName>
    </recommendedName>
</protein>
<dbReference type="EMBL" id="FOQU01000018">
    <property type="protein sequence ID" value="SFK05320.1"/>
    <property type="molecule type" value="Genomic_DNA"/>
</dbReference>